<dbReference type="Pfam" id="PF09335">
    <property type="entry name" value="VTT_dom"/>
    <property type="match status" value="1"/>
</dbReference>
<keyword evidence="5 7" id="KW-1133">Transmembrane helix</keyword>
<evidence type="ECO:0000256" key="2">
    <source>
        <dbReference type="ARBA" id="ARBA00010792"/>
    </source>
</evidence>
<dbReference type="InterPro" id="IPR058127">
    <property type="entry name" value="DedA"/>
</dbReference>
<keyword evidence="6 7" id="KW-0472">Membrane</keyword>
<dbReference type="RefSeq" id="WP_302040310.1">
    <property type="nucleotide sequence ID" value="NZ_JAUKPO010000019.1"/>
</dbReference>
<keyword evidence="10" id="KW-1185">Reference proteome</keyword>
<feature type="transmembrane region" description="Helical" evidence="7">
    <location>
        <begin position="155"/>
        <end position="177"/>
    </location>
</feature>
<comment type="subcellular location">
    <subcellularLocation>
        <location evidence="1 7">Cell membrane</location>
        <topology evidence="1 7">Multi-pass membrane protein</topology>
    </subcellularLocation>
</comment>
<evidence type="ECO:0000256" key="1">
    <source>
        <dbReference type="ARBA" id="ARBA00004651"/>
    </source>
</evidence>
<dbReference type="PANTHER" id="PTHR30353">
    <property type="entry name" value="INNER MEMBRANE PROTEIN DEDA-RELATED"/>
    <property type="match status" value="1"/>
</dbReference>
<dbReference type="NCBIfam" id="NF008102">
    <property type="entry name" value="PRK10847.1"/>
    <property type="match status" value="1"/>
</dbReference>
<gene>
    <name evidence="9" type="ORF">Q0590_24735</name>
</gene>
<dbReference type="Proteomes" id="UP001168528">
    <property type="component" value="Unassembled WGS sequence"/>
</dbReference>
<keyword evidence="3 7" id="KW-1003">Cell membrane</keyword>
<evidence type="ECO:0000256" key="5">
    <source>
        <dbReference type="ARBA" id="ARBA00022989"/>
    </source>
</evidence>
<comment type="similarity">
    <text evidence="2 7">Belongs to the DedA family.</text>
</comment>
<evidence type="ECO:0000313" key="9">
    <source>
        <dbReference type="EMBL" id="MDO1449506.1"/>
    </source>
</evidence>
<organism evidence="9 10">
    <name type="scientific">Rhodocytophaga aerolata</name>
    <dbReference type="NCBI Taxonomy" id="455078"/>
    <lineage>
        <taxon>Bacteria</taxon>
        <taxon>Pseudomonadati</taxon>
        <taxon>Bacteroidota</taxon>
        <taxon>Cytophagia</taxon>
        <taxon>Cytophagales</taxon>
        <taxon>Rhodocytophagaceae</taxon>
        <taxon>Rhodocytophaga</taxon>
    </lineage>
</organism>
<keyword evidence="4 7" id="KW-0812">Transmembrane</keyword>
<dbReference type="EMBL" id="JAUKPO010000019">
    <property type="protein sequence ID" value="MDO1449506.1"/>
    <property type="molecule type" value="Genomic_DNA"/>
</dbReference>
<accession>A0ABT8RBM4</accession>
<evidence type="ECO:0000259" key="8">
    <source>
        <dbReference type="Pfam" id="PF09335"/>
    </source>
</evidence>
<dbReference type="InterPro" id="IPR032816">
    <property type="entry name" value="VTT_dom"/>
</dbReference>
<feature type="transmembrane region" description="Helical" evidence="7">
    <location>
        <begin position="27"/>
        <end position="49"/>
    </location>
</feature>
<feature type="transmembrane region" description="Helical" evidence="7">
    <location>
        <begin position="69"/>
        <end position="92"/>
    </location>
</feature>
<name>A0ABT8RBM4_9BACT</name>
<protein>
    <submittedName>
        <fullName evidence="9">DedA family protein</fullName>
    </submittedName>
</protein>
<evidence type="ECO:0000256" key="3">
    <source>
        <dbReference type="ARBA" id="ARBA00022475"/>
    </source>
</evidence>
<dbReference type="InterPro" id="IPR032818">
    <property type="entry name" value="DedA-like"/>
</dbReference>
<evidence type="ECO:0000256" key="7">
    <source>
        <dbReference type="RuleBase" id="RU367016"/>
    </source>
</evidence>
<evidence type="ECO:0000256" key="4">
    <source>
        <dbReference type="ARBA" id="ARBA00022692"/>
    </source>
</evidence>
<comment type="caution">
    <text evidence="9">The sequence shown here is derived from an EMBL/GenBank/DDBJ whole genome shotgun (WGS) entry which is preliminary data.</text>
</comment>
<feature type="transmembrane region" description="Helical" evidence="7">
    <location>
        <begin position="189"/>
        <end position="207"/>
    </location>
</feature>
<reference evidence="9" key="1">
    <citation type="submission" date="2023-07" db="EMBL/GenBank/DDBJ databases">
        <title>The genome sequence of Rhodocytophaga aerolata KACC 12507.</title>
        <authorList>
            <person name="Zhang X."/>
        </authorList>
    </citation>
    <scope>NUCLEOTIDE SEQUENCE</scope>
    <source>
        <strain evidence="9">KACC 12507</strain>
    </source>
</reference>
<evidence type="ECO:0000256" key="6">
    <source>
        <dbReference type="ARBA" id="ARBA00023136"/>
    </source>
</evidence>
<proteinExistence type="inferred from homology"/>
<evidence type="ECO:0000313" key="10">
    <source>
        <dbReference type="Proteomes" id="UP001168528"/>
    </source>
</evidence>
<feature type="domain" description="VTT" evidence="8">
    <location>
        <begin position="49"/>
        <end position="174"/>
    </location>
</feature>
<sequence length="218" mass="24573">MELVSQIIDLFLHLDKHLSLIISQYGMLTYCILFLVIFIETGVVIMPFLPGDSLLFAAGALAANPANNLNVVILMALLFIAAFLGDTLNYIIGNAIGPRVFEKDYFLLKKDHLVKTQKFYEKHGGKTIIFARFIPIIRTFAPFIAGIGTMNYRRFISYNLIGGFVWVVAFILMGFFFGNLPLIKKNFTFVVFGIIILSLMPPLLELIKQRVAKKAVKM</sequence>
<dbReference type="PANTHER" id="PTHR30353:SF0">
    <property type="entry name" value="TRANSMEMBRANE PROTEIN"/>
    <property type="match status" value="1"/>
</dbReference>